<dbReference type="Gramene" id="rna22240">
    <property type="protein sequence ID" value="RHN60043.1"/>
    <property type="gene ID" value="gene22240"/>
</dbReference>
<protein>
    <submittedName>
        <fullName evidence="1">Uncharacterized protein</fullName>
    </submittedName>
</protein>
<proteinExistence type="predicted"/>
<evidence type="ECO:0000313" key="1">
    <source>
        <dbReference type="EMBL" id="RHN60043.1"/>
    </source>
</evidence>
<dbReference type="EMBL" id="PSQE01000004">
    <property type="protein sequence ID" value="RHN60043.1"/>
    <property type="molecule type" value="Genomic_DNA"/>
</dbReference>
<sequence>MILCIEDLKAEIEEVKTEIPVQHNAGFDKMVKQILVSISLTKLDCL</sequence>
<organism evidence="1 2">
    <name type="scientific">Medicago truncatula</name>
    <name type="common">Barrel medic</name>
    <name type="synonym">Medicago tribuloides</name>
    <dbReference type="NCBI Taxonomy" id="3880"/>
    <lineage>
        <taxon>Eukaryota</taxon>
        <taxon>Viridiplantae</taxon>
        <taxon>Streptophyta</taxon>
        <taxon>Embryophyta</taxon>
        <taxon>Tracheophyta</taxon>
        <taxon>Spermatophyta</taxon>
        <taxon>Magnoliopsida</taxon>
        <taxon>eudicotyledons</taxon>
        <taxon>Gunneridae</taxon>
        <taxon>Pentapetalae</taxon>
        <taxon>rosids</taxon>
        <taxon>fabids</taxon>
        <taxon>Fabales</taxon>
        <taxon>Fabaceae</taxon>
        <taxon>Papilionoideae</taxon>
        <taxon>50 kb inversion clade</taxon>
        <taxon>NPAAA clade</taxon>
        <taxon>Hologalegina</taxon>
        <taxon>IRL clade</taxon>
        <taxon>Trifolieae</taxon>
        <taxon>Medicago</taxon>
    </lineage>
</organism>
<accession>A0A396I5K7</accession>
<gene>
    <name evidence="1" type="ORF">MtrunA17_Chr4g0020901</name>
</gene>
<dbReference type="AlphaFoldDB" id="A0A396I5K7"/>
<dbReference type="Proteomes" id="UP000265566">
    <property type="component" value="Chromosome 4"/>
</dbReference>
<evidence type="ECO:0000313" key="2">
    <source>
        <dbReference type="Proteomes" id="UP000265566"/>
    </source>
</evidence>
<reference evidence="2" key="1">
    <citation type="journal article" date="2018" name="Nat. Plants">
        <title>Whole-genome landscape of Medicago truncatula symbiotic genes.</title>
        <authorList>
            <person name="Pecrix Y."/>
            <person name="Staton S.E."/>
            <person name="Sallet E."/>
            <person name="Lelandais-Briere C."/>
            <person name="Moreau S."/>
            <person name="Carrere S."/>
            <person name="Blein T."/>
            <person name="Jardinaud M.F."/>
            <person name="Latrasse D."/>
            <person name="Zouine M."/>
            <person name="Zahm M."/>
            <person name="Kreplak J."/>
            <person name="Mayjonade B."/>
            <person name="Satge C."/>
            <person name="Perez M."/>
            <person name="Cauet S."/>
            <person name="Marande W."/>
            <person name="Chantry-Darmon C."/>
            <person name="Lopez-Roques C."/>
            <person name="Bouchez O."/>
            <person name="Berard A."/>
            <person name="Debelle F."/>
            <person name="Munos S."/>
            <person name="Bendahmane A."/>
            <person name="Berges H."/>
            <person name="Niebel A."/>
            <person name="Buitink J."/>
            <person name="Frugier F."/>
            <person name="Benhamed M."/>
            <person name="Crespi M."/>
            <person name="Gouzy J."/>
            <person name="Gamas P."/>
        </authorList>
    </citation>
    <scope>NUCLEOTIDE SEQUENCE [LARGE SCALE GENOMIC DNA]</scope>
    <source>
        <strain evidence="2">cv. Jemalong A17</strain>
    </source>
</reference>
<comment type="caution">
    <text evidence="1">The sequence shown here is derived from an EMBL/GenBank/DDBJ whole genome shotgun (WGS) entry which is preliminary data.</text>
</comment>
<name>A0A396I5K7_MEDTR</name>